<evidence type="ECO:0000256" key="2">
    <source>
        <dbReference type="ARBA" id="ARBA00022670"/>
    </source>
</evidence>
<dbReference type="RefSeq" id="WP_050059696.1">
    <property type="nucleotide sequence ID" value="NZ_JACHEK010000005.1"/>
</dbReference>
<dbReference type="InterPro" id="IPR006433">
    <property type="entry name" value="Prohead_protease"/>
</dbReference>
<evidence type="ECO:0000313" key="5">
    <source>
        <dbReference type="EMBL" id="MBB6144724.1"/>
    </source>
</evidence>
<dbReference type="Proteomes" id="UP000538666">
    <property type="component" value="Unassembled WGS sequence"/>
</dbReference>
<keyword evidence="6" id="KW-1185">Reference proteome</keyword>
<dbReference type="OrthoDB" id="64791at2"/>
<feature type="domain" description="Prohead serine protease" evidence="4">
    <location>
        <begin position="18"/>
        <end position="166"/>
    </location>
</feature>
<dbReference type="AlphaFoldDB" id="A0A841K399"/>
<evidence type="ECO:0000256" key="1">
    <source>
        <dbReference type="ARBA" id="ARBA00022612"/>
    </source>
</evidence>
<dbReference type="GO" id="GO:0008233">
    <property type="term" value="F:peptidase activity"/>
    <property type="evidence" value="ECO:0007669"/>
    <property type="project" value="UniProtKB-KW"/>
</dbReference>
<keyword evidence="3" id="KW-0378">Hydrolase</keyword>
<keyword evidence="2" id="KW-0645">Protease</keyword>
<dbReference type="NCBIfam" id="TIGR01543">
    <property type="entry name" value="proheadase_HK97"/>
    <property type="match status" value="1"/>
</dbReference>
<accession>A0A841K399</accession>
<dbReference type="GO" id="GO:0006508">
    <property type="term" value="P:proteolysis"/>
    <property type="evidence" value="ECO:0007669"/>
    <property type="project" value="UniProtKB-KW"/>
</dbReference>
<keyword evidence="1" id="KW-1188">Viral release from host cell</keyword>
<evidence type="ECO:0000256" key="3">
    <source>
        <dbReference type="ARBA" id="ARBA00022801"/>
    </source>
</evidence>
<evidence type="ECO:0000259" key="4">
    <source>
        <dbReference type="Pfam" id="PF04586"/>
    </source>
</evidence>
<sequence>MNKKLELRHIPARELRVAQNADGSRSITGYSAVFNLLSVDFGGWNEMVSPTAFTRSLTEQPDVLCLYNHSSGKVLGRTKSGTLTLEVDNIGLKFTCVLPDTSVARDLAVSLERGDIDGCSFGFVTNSDVWTSLEDGTPLRTLLDVTLYEVTITSEPAYPDTSVSLRSAPKELRSRLQKRDDDGDDVATDSFCSCTCPECTAGNCEKCSDETCSAPECRCTDMRSKRAMKHKMEMRLRLAQARTKA</sequence>
<organism evidence="5 6">
    <name type="scientific">Silvibacterium bohemicum</name>
    <dbReference type="NCBI Taxonomy" id="1577686"/>
    <lineage>
        <taxon>Bacteria</taxon>
        <taxon>Pseudomonadati</taxon>
        <taxon>Acidobacteriota</taxon>
        <taxon>Terriglobia</taxon>
        <taxon>Terriglobales</taxon>
        <taxon>Acidobacteriaceae</taxon>
        <taxon>Silvibacterium</taxon>
    </lineage>
</organism>
<dbReference type="EMBL" id="JACHEK010000005">
    <property type="protein sequence ID" value="MBB6144724.1"/>
    <property type="molecule type" value="Genomic_DNA"/>
</dbReference>
<reference evidence="5 6" key="1">
    <citation type="submission" date="2020-08" db="EMBL/GenBank/DDBJ databases">
        <title>Genomic Encyclopedia of Type Strains, Phase IV (KMG-IV): sequencing the most valuable type-strain genomes for metagenomic binning, comparative biology and taxonomic classification.</title>
        <authorList>
            <person name="Goeker M."/>
        </authorList>
    </citation>
    <scope>NUCLEOTIDE SEQUENCE [LARGE SCALE GENOMIC DNA]</scope>
    <source>
        <strain evidence="5 6">DSM 103733</strain>
    </source>
</reference>
<protein>
    <recommendedName>
        <fullName evidence="4">Prohead serine protease domain-containing protein</fullName>
    </recommendedName>
</protein>
<dbReference type="InterPro" id="IPR054613">
    <property type="entry name" value="Peptidase_S78_dom"/>
</dbReference>
<comment type="caution">
    <text evidence="5">The sequence shown here is derived from an EMBL/GenBank/DDBJ whole genome shotgun (WGS) entry which is preliminary data.</text>
</comment>
<gene>
    <name evidence="5" type="ORF">HNQ77_002680</name>
</gene>
<proteinExistence type="predicted"/>
<evidence type="ECO:0000313" key="6">
    <source>
        <dbReference type="Proteomes" id="UP000538666"/>
    </source>
</evidence>
<dbReference type="Pfam" id="PF04586">
    <property type="entry name" value="Peptidase_S78"/>
    <property type="match status" value="1"/>
</dbReference>
<name>A0A841K399_9BACT</name>